<evidence type="ECO:0000256" key="3">
    <source>
        <dbReference type="ARBA" id="ARBA00022701"/>
    </source>
</evidence>
<dbReference type="Gene3D" id="1.20.120.1900">
    <property type="entry name" value="Gamma-tubulin complex, C-terminal domain"/>
    <property type="match status" value="1"/>
</dbReference>
<dbReference type="GO" id="GO:0000278">
    <property type="term" value="P:mitotic cell cycle"/>
    <property type="evidence" value="ECO:0007669"/>
    <property type="project" value="TreeGrafter"/>
</dbReference>
<proteinExistence type="inferred from homology"/>
<dbReference type="OrthoDB" id="1608002at2759"/>
<sequence length="1088" mass="123753">MHHELLSALCGVSGDLFNPYPPQPSIPVLFKIPPDFNFLHESERDALERLAELGFHYRCIVSFINKYRGINSAVFISTIETETFLRGSFSDALCNALNAVLSEYQQLVFESEDYILEEDGVIPVAHMVSRFSDYHVILSTLHELVDELEANPIKYFGCRILNLLVAKCKTGVPKLREIMFKLVHACHLVMYQHISSWMVYGYLQDSFGEFFIKDESIINKQQQQKSQEVFLDEEDNEKRRHQEFFIDESLIPNYIPHKIADSILFVGRAIATVRNADHSYRNKSMLPRNLSSMHLQYLLELSSKPIFNDSELDNIISIIRNNVAQWLWQVVLTGDRVIECLEAFRNYFLLGQGDFALSLIQQFEKLINSRLISTRAPIVKEQELNSLLVLASVGTLAENDLILEKFRFRLVNSDDQKRSSTSILFDDIVIGIPLRLEYQVNWPLDLFVTSEDLMKYGDLFSFLISLKRTQYRLHKAWVHLSTLRKSIDSRNNSELPLTTWRIRASMMFFVECIWSHVQMDIIESNFQKLIHQISVSSARHASSHSSNQTPSTPISIINPEIMKFKEQKPDTKTESLQDFEEIRLGHQSYLNDIQRGCLLESRVCAETIKKVQSICDRFCAILERWDGRKDDERLNQINQLNGAFRDQVNFLFRTLSGVNQTPDGIGGPPRHLDQLLLRLDYSKWFSNVTTAAIANLRTPEKSLTSAKSKKSGGSGFSSGGGGGNTTTTTTSIERSTGSKKTNTTDATAAASHTGTTLRAIDKQRRTVFKAVLDSPFTITWPTISKPDLEIILEALCRVLSCIGEYRLKKRSYKRSVNKKKKQALINKKEKEEDRKEIEPPNNNNELITTSDYMDMDVDAINEKNTSSELAQLSSSISKQKEVNISISSPAFEEPPSIFFSDITPGHLYAHLPTMASIHGGNLLLVPLPKGALQRLGKVTGMKSVSCIGVLANDAPELNTLYELVKSKIEPVRASWLDPIRKTFVRKRKFEEEEDRINNNMTASSESVIKDAASIVSANSNNVYVSTRIKQLITTAPIRNPRKGKEKEKSVSQKNTQQQQKVSDNNNNSQQKNPKKRNHNQNNHRNKPN</sequence>
<feature type="domain" description="Gamma tubulin complex component C-terminal" evidence="7">
    <location>
        <begin position="341"/>
        <end position="685"/>
    </location>
</feature>
<feature type="compositionally biased region" description="Low complexity" evidence="6">
    <location>
        <begin position="1056"/>
        <end position="1071"/>
    </location>
</feature>
<evidence type="ECO:0000259" key="7">
    <source>
        <dbReference type="Pfam" id="PF04130"/>
    </source>
</evidence>
<feature type="compositionally biased region" description="Gly residues" evidence="6">
    <location>
        <begin position="712"/>
        <end position="724"/>
    </location>
</feature>
<dbReference type="Pfam" id="PF04130">
    <property type="entry name" value="GCP_C_terminal"/>
    <property type="match status" value="1"/>
</dbReference>
<evidence type="ECO:0000313" key="9">
    <source>
        <dbReference type="EMBL" id="CAG8448035.1"/>
    </source>
</evidence>
<dbReference type="GO" id="GO:0051225">
    <property type="term" value="P:spindle assembly"/>
    <property type="evidence" value="ECO:0007669"/>
    <property type="project" value="TreeGrafter"/>
</dbReference>
<evidence type="ECO:0000259" key="8">
    <source>
        <dbReference type="Pfam" id="PF17681"/>
    </source>
</evidence>
<dbReference type="GO" id="GO:0005816">
    <property type="term" value="C:spindle pole body"/>
    <property type="evidence" value="ECO:0007669"/>
    <property type="project" value="UniProtKB-ARBA"/>
</dbReference>
<reference evidence="9" key="1">
    <citation type="submission" date="2021-06" db="EMBL/GenBank/DDBJ databases">
        <authorList>
            <person name="Kallberg Y."/>
            <person name="Tangrot J."/>
            <person name="Rosling A."/>
        </authorList>
    </citation>
    <scope>NUCLEOTIDE SEQUENCE</scope>
    <source>
        <strain evidence="9">MT106</strain>
    </source>
</reference>
<comment type="similarity">
    <text evidence="1 5">Belongs to the TUBGCP family.</text>
</comment>
<comment type="caution">
    <text evidence="9">The sequence shown here is derived from an EMBL/GenBank/DDBJ whole genome shotgun (WGS) entry which is preliminary data.</text>
</comment>
<dbReference type="AlphaFoldDB" id="A0A9N8VFD4"/>
<dbReference type="GO" id="GO:0051011">
    <property type="term" value="F:microtubule minus-end binding"/>
    <property type="evidence" value="ECO:0007669"/>
    <property type="project" value="TreeGrafter"/>
</dbReference>
<gene>
    <name evidence="9" type="ORF">AGERDE_LOCUS1547</name>
</gene>
<protein>
    <recommendedName>
        <fullName evidence="5">Spindle pole body component</fullName>
    </recommendedName>
</protein>
<keyword evidence="10" id="KW-1185">Reference proteome</keyword>
<name>A0A9N8VFD4_9GLOM</name>
<feature type="compositionally biased region" description="Basic and acidic residues" evidence="6">
    <location>
        <begin position="826"/>
        <end position="838"/>
    </location>
</feature>
<evidence type="ECO:0000256" key="1">
    <source>
        <dbReference type="ARBA" id="ARBA00010337"/>
    </source>
</evidence>
<keyword evidence="4 5" id="KW-0206">Cytoskeleton</keyword>
<dbReference type="InterPro" id="IPR040457">
    <property type="entry name" value="GCP_C"/>
</dbReference>
<dbReference type="GO" id="GO:0043015">
    <property type="term" value="F:gamma-tubulin binding"/>
    <property type="evidence" value="ECO:0007669"/>
    <property type="project" value="InterPro"/>
</dbReference>
<feature type="compositionally biased region" description="Basic residues" evidence="6">
    <location>
        <begin position="1072"/>
        <end position="1088"/>
    </location>
</feature>
<evidence type="ECO:0000256" key="6">
    <source>
        <dbReference type="SAM" id="MobiDB-lite"/>
    </source>
</evidence>
<feature type="compositionally biased region" description="Low complexity" evidence="6">
    <location>
        <begin position="725"/>
        <end position="735"/>
    </location>
</feature>
<dbReference type="GO" id="GO:0007020">
    <property type="term" value="P:microtubule nucleation"/>
    <property type="evidence" value="ECO:0007669"/>
    <property type="project" value="InterPro"/>
</dbReference>
<keyword evidence="2 5" id="KW-0963">Cytoplasm</keyword>
<dbReference type="InterPro" id="IPR007259">
    <property type="entry name" value="GCP"/>
</dbReference>
<dbReference type="GO" id="GO:0000930">
    <property type="term" value="C:gamma-tubulin complex"/>
    <property type="evidence" value="ECO:0007669"/>
    <property type="project" value="TreeGrafter"/>
</dbReference>
<dbReference type="Pfam" id="PF17681">
    <property type="entry name" value="GCP_N_terminal"/>
    <property type="match status" value="1"/>
</dbReference>
<keyword evidence="3 5" id="KW-0493">Microtubule</keyword>
<organism evidence="9 10">
    <name type="scientific">Ambispora gerdemannii</name>
    <dbReference type="NCBI Taxonomy" id="144530"/>
    <lineage>
        <taxon>Eukaryota</taxon>
        <taxon>Fungi</taxon>
        <taxon>Fungi incertae sedis</taxon>
        <taxon>Mucoromycota</taxon>
        <taxon>Glomeromycotina</taxon>
        <taxon>Glomeromycetes</taxon>
        <taxon>Archaeosporales</taxon>
        <taxon>Ambisporaceae</taxon>
        <taxon>Ambispora</taxon>
    </lineage>
</organism>
<dbReference type="InterPro" id="IPR042241">
    <property type="entry name" value="GCP_C_sf"/>
</dbReference>
<evidence type="ECO:0000256" key="4">
    <source>
        <dbReference type="ARBA" id="ARBA00023212"/>
    </source>
</evidence>
<evidence type="ECO:0000313" key="10">
    <source>
        <dbReference type="Proteomes" id="UP000789831"/>
    </source>
</evidence>
<feature type="region of interest" description="Disordered" evidence="6">
    <location>
        <begin position="1034"/>
        <end position="1088"/>
    </location>
</feature>
<comment type="subcellular location">
    <subcellularLocation>
        <location evidence="5">Cytoplasm</location>
        <location evidence="5">Cytoskeleton</location>
        <location evidence="5">Microtubule organizing center</location>
    </subcellularLocation>
</comment>
<accession>A0A9N8VFD4</accession>
<feature type="region of interest" description="Disordered" evidence="6">
    <location>
        <begin position="702"/>
        <end position="756"/>
    </location>
</feature>
<feature type="compositionally biased region" description="Low complexity" evidence="6">
    <location>
        <begin position="741"/>
        <end position="756"/>
    </location>
</feature>
<dbReference type="InterPro" id="IPR041470">
    <property type="entry name" value="GCP_N"/>
</dbReference>
<evidence type="ECO:0000256" key="2">
    <source>
        <dbReference type="ARBA" id="ARBA00022490"/>
    </source>
</evidence>
<dbReference type="EMBL" id="CAJVPL010000108">
    <property type="protein sequence ID" value="CAG8448035.1"/>
    <property type="molecule type" value="Genomic_DNA"/>
</dbReference>
<feature type="region of interest" description="Disordered" evidence="6">
    <location>
        <begin position="818"/>
        <end position="848"/>
    </location>
</feature>
<feature type="domain" description="Gamma tubulin complex component protein N-terminal" evidence="8">
    <location>
        <begin position="3"/>
        <end position="332"/>
    </location>
</feature>
<dbReference type="GO" id="GO:0000922">
    <property type="term" value="C:spindle pole"/>
    <property type="evidence" value="ECO:0007669"/>
    <property type="project" value="InterPro"/>
</dbReference>
<dbReference type="Proteomes" id="UP000789831">
    <property type="component" value="Unassembled WGS sequence"/>
</dbReference>
<dbReference type="GO" id="GO:0005874">
    <property type="term" value="C:microtubule"/>
    <property type="evidence" value="ECO:0007669"/>
    <property type="project" value="UniProtKB-KW"/>
</dbReference>
<dbReference type="GO" id="GO:0051321">
    <property type="term" value="P:meiotic cell cycle"/>
    <property type="evidence" value="ECO:0007669"/>
    <property type="project" value="TreeGrafter"/>
</dbReference>
<dbReference type="PANTHER" id="PTHR19302:SF68">
    <property type="entry name" value="SPINDLE POLE BODY COMPONENT"/>
    <property type="match status" value="1"/>
</dbReference>
<dbReference type="PANTHER" id="PTHR19302">
    <property type="entry name" value="GAMMA TUBULIN COMPLEX PROTEIN"/>
    <property type="match status" value="1"/>
</dbReference>
<dbReference type="GO" id="GO:0031122">
    <property type="term" value="P:cytoplasmic microtubule organization"/>
    <property type="evidence" value="ECO:0007669"/>
    <property type="project" value="TreeGrafter"/>
</dbReference>
<evidence type="ECO:0000256" key="5">
    <source>
        <dbReference type="RuleBase" id="RU363050"/>
    </source>
</evidence>